<feature type="compositionally biased region" description="Basic and acidic residues" evidence="1">
    <location>
        <begin position="1"/>
        <end position="16"/>
    </location>
</feature>
<organism evidence="2 3">
    <name type="scientific">Bradyrhizobium iriomotense</name>
    <dbReference type="NCBI Taxonomy" id="441950"/>
    <lineage>
        <taxon>Bacteria</taxon>
        <taxon>Pseudomonadati</taxon>
        <taxon>Pseudomonadota</taxon>
        <taxon>Alphaproteobacteria</taxon>
        <taxon>Hyphomicrobiales</taxon>
        <taxon>Nitrobacteraceae</taxon>
        <taxon>Bradyrhizobium</taxon>
    </lineage>
</organism>
<gene>
    <name evidence="2" type="ORF">GCM10007857_64780</name>
</gene>
<reference evidence="3" key="1">
    <citation type="journal article" date="2019" name="Int. J. Syst. Evol. Microbiol.">
        <title>The Global Catalogue of Microorganisms (GCM) 10K type strain sequencing project: providing services to taxonomists for standard genome sequencing and annotation.</title>
        <authorList>
            <consortium name="The Broad Institute Genomics Platform"/>
            <consortium name="The Broad Institute Genome Sequencing Center for Infectious Disease"/>
            <person name="Wu L."/>
            <person name="Ma J."/>
        </authorList>
    </citation>
    <scope>NUCLEOTIDE SEQUENCE [LARGE SCALE GENOMIC DNA]</scope>
    <source>
        <strain evidence="3">NBRC 102520</strain>
    </source>
</reference>
<evidence type="ECO:0000313" key="2">
    <source>
        <dbReference type="EMBL" id="GLR89764.1"/>
    </source>
</evidence>
<dbReference type="EMBL" id="BSOW01000028">
    <property type="protein sequence ID" value="GLR89764.1"/>
    <property type="molecule type" value="Genomic_DNA"/>
</dbReference>
<keyword evidence="3" id="KW-1185">Reference proteome</keyword>
<comment type="caution">
    <text evidence="2">The sequence shown here is derived from an EMBL/GenBank/DDBJ whole genome shotgun (WGS) entry which is preliminary data.</text>
</comment>
<feature type="region of interest" description="Disordered" evidence="1">
    <location>
        <begin position="1"/>
        <end position="67"/>
    </location>
</feature>
<sequence length="192" mass="20938">MPDASKKSMSLRKIEEPGQPATPGTESAMREVRSVPANDNGPPGRAGPRRATLDPERNATPDGFPILDDPPLAPDMLIGVRAIAEFVLGKTDIAAIRQIYYVTEQTTSLPWFKFGGRTCARKSSIRAKFWSQERRAWGSQEQELLARTHVLLSSALPLMSSNDNGPDEQARLGAITAEAVTTIKQLLKGQIT</sequence>
<dbReference type="Proteomes" id="UP001156905">
    <property type="component" value="Unassembled WGS sequence"/>
</dbReference>
<name>A0ABQ6B8M4_9BRAD</name>
<evidence type="ECO:0000256" key="1">
    <source>
        <dbReference type="SAM" id="MobiDB-lite"/>
    </source>
</evidence>
<protein>
    <submittedName>
        <fullName evidence="2">Uncharacterized protein</fullName>
    </submittedName>
</protein>
<accession>A0ABQ6B8M4</accession>
<proteinExistence type="predicted"/>
<evidence type="ECO:0000313" key="3">
    <source>
        <dbReference type="Proteomes" id="UP001156905"/>
    </source>
</evidence>